<dbReference type="STRING" id="1038014.SAMN04487910_0386"/>
<gene>
    <name evidence="1" type="ORF">SAMN04487910_0386</name>
</gene>
<evidence type="ECO:0000313" key="1">
    <source>
        <dbReference type="EMBL" id="SEK37898.1"/>
    </source>
</evidence>
<name>A0A1H7GIF1_AQUAM</name>
<protein>
    <recommendedName>
        <fullName evidence="3">Deacetylase PdaC domain-containing protein</fullName>
    </recommendedName>
</protein>
<dbReference type="EMBL" id="FOAB01000001">
    <property type="protein sequence ID" value="SEK37898.1"/>
    <property type="molecule type" value="Genomic_DNA"/>
</dbReference>
<accession>A0A1H7GIF1</accession>
<dbReference type="PROSITE" id="PS51257">
    <property type="entry name" value="PROKAR_LIPOPROTEIN"/>
    <property type="match status" value="1"/>
</dbReference>
<organism evidence="1 2">
    <name type="scientific">Aquimarina amphilecti</name>
    <dbReference type="NCBI Taxonomy" id="1038014"/>
    <lineage>
        <taxon>Bacteria</taxon>
        <taxon>Pseudomonadati</taxon>
        <taxon>Bacteroidota</taxon>
        <taxon>Flavobacteriia</taxon>
        <taxon>Flavobacteriales</taxon>
        <taxon>Flavobacteriaceae</taxon>
        <taxon>Aquimarina</taxon>
    </lineage>
</organism>
<sequence>MLNMKYLIYIISITFFVSCNSQTNKTENSKTKIIILEDSLLINQSYAVFEELKIDNESSEVINKLQKEVQNVSVNGELKSNDPQKRLEIKKKLFSDCFKKDQINECVYSPEGYKIQSENKGIVTIKYSYNQFSSYDQFFKYLTLDLQKNKLLNYDVVFVNPDTILKSFNDDYTKYFQDILDDLDLTKDEDQEEFDIIESHLEQRRPFELKDLNNYEFVFKNNQIEIIRFHYNGMTGAYKSIIPNGYVDYNFLMISDNISNNIKTRFNVEK</sequence>
<reference evidence="1 2" key="1">
    <citation type="submission" date="2016-10" db="EMBL/GenBank/DDBJ databases">
        <authorList>
            <person name="de Groot N.N."/>
        </authorList>
    </citation>
    <scope>NUCLEOTIDE SEQUENCE [LARGE SCALE GENOMIC DNA]</scope>
    <source>
        <strain evidence="1 2">DSM 25232</strain>
    </source>
</reference>
<evidence type="ECO:0000313" key="2">
    <source>
        <dbReference type="Proteomes" id="UP000198521"/>
    </source>
</evidence>
<proteinExistence type="predicted"/>
<evidence type="ECO:0008006" key="3">
    <source>
        <dbReference type="Google" id="ProtNLM"/>
    </source>
</evidence>
<dbReference type="Proteomes" id="UP000198521">
    <property type="component" value="Unassembled WGS sequence"/>
</dbReference>
<keyword evidence="2" id="KW-1185">Reference proteome</keyword>
<dbReference type="AlphaFoldDB" id="A0A1H7GIF1"/>